<dbReference type="SUPFAM" id="SSF46894">
    <property type="entry name" value="C-terminal effector domain of the bipartite response regulators"/>
    <property type="match status" value="1"/>
</dbReference>
<dbReference type="SMART" id="SM00448">
    <property type="entry name" value="REC"/>
    <property type="match status" value="1"/>
</dbReference>
<evidence type="ECO:0000313" key="7">
    <source>
        <dbReference type="Proteomes" id="UP000292939"/>
    </source>
</evidence>
<dbReference type="Pfam" id="PF00196">
    <property type="entry name" value="GerE"/>
    <property type="match status" value="1"/>
</dbReference>
<dbReference type="GO" id="GO:0000160">
    <property type="term" value="P:phosphorelay signal transduction system"/>
    <property type="evidence" value="ECO:0007669"/>
    <property type="project" value="InterPro"/>
</dbReference>
<dbReference type="Gene3D" id="3.40.50.2300">
    <property type="match status" value="1"/>
</dbReference>
<organism evidence="6 7">
    <name type="scientific">Hylemonella gracilis</name>
    <dbReference type="NCBI Taxonomy" id="80880"/>
    <lineage>
        <taxon>Bacteria</taxon>
        <taxon>Pseudomonadati</taxon>
        <taxon>Pseudomonadota</taxon>
        <taxon>Betaproteobacteria</taxon>
        <taxon>Burkholderiales</taxon>
        <taxon>Comamonadaceae</taxon>
        <taxon>Hylemonella</taxon>
    </lineage>
</organism>
<feature type="domain" description="HTH luxR-type" evidence="4">
    <location>
        <begin position="148"/>
        <end position="213"/>
    </location>
</feature>
<dbReference type="PANTHER" id="PTHR43214:SF38">
    <property type="entry name" value="NITRATE_NITRITE RESPONSE REGULATOR PROTEIN NARL"/>
    <property type="match status" value="1"/>
</dbReference>
<evidence type="ECO:0000256" key="3">
    <source>
        <dbReference type="PROSITE-ProRule" id="PRU00169"/>
    </source>
</evidence>
<dbReference type="InterPro" id="IPR039420">
    <property type="entry name" value="WalR-like"/>
</dbReference>
<dbReference type="CDD" id="cd17535">
    <property type="entry name" value="REC_NarL-like"/>
    <property type="match status" value="1"/>
</dbReference>
<dbReference type="RefSeq" id="WP_131281653.1">
    <property type="nucleotide sequence ID" value="NZ_CP031395.1"/>
</dbReference>
<dbReference type="InterPro" id="IPR011006">
    <property type="entry name" value="CheY-like_superfamily"/>
</dbReference>
<proteinExistence type="predicted"/>
<gene>
    <name evidence="6" type="ORF">DW355_16175</name>
</gene>
<dbReference type="GO" id="GO:0006355">
    <property type="term" value="P:regulation of DNA-templated transcription"/>
    <property type="evidence" value="ECO:0007669"/>
    <property type="project" value="InterPro"/>
</dbReference>
<dbReference type="Proteomes" id="UP000292939">
    <property type="component" value="Chromosome"/>
</dbReference>
<evidence type="ECO:0000313" key="6">
    <source>
        <dbReference type="EMBL" id="QBK06054.1"/>
    </source>
</evidence>
<dbReference type="SMART" id="SM00421">
    <property type="entry name" value="HTH_LUXR"/>
    <property type="match status" value="1"/>
</dbReference>
<dbReference type="CDD" id="cd06170">
    <property type="entry name" value="LuxR_C_like"/>
    <property type="match status" value="1"/>
</dbReference>
<accession>A0A4P6UN62</accession>
<feature type="modified residue" description="4-aspartylphosphate" evidence="3">
    <location>
        <position position="59"/>
    </location>
</feature>
<dbReference type="GO" id="GO:0003677">
    <property type="term" value="F:DNA binding"/>
    <property type="evidence" value="ECO:0007669"/>
    <property type="project" value="UniProtKB-KW"/>
</dbReference>
<dbReference type="InterPro" id="IPR016032">
    <property type="entry name" value="Sig_transdc_resp-reg_C-effctor"/>
</dbReference>
<dbReference type="AlphaFoldDB" id="A0A4P6UN62"/>
<dbReference type="Pfam" id="PF00072">
    <property type="entry name" value="Response_reg"/>
    <property type="match status" value="1"/>
</dbReference>
<reference evidence="6 7" key="1">
    <citation type="submission" date="2018-07" db="EMBL/GenBank/DDBJ databases">
        <title>Exploring interactions and the metabolic potential of the ultra-small soil bacteria Hylemonella gracilis.</title>
        <authorList>
            <person name="Tyc O."/>
            <person name="Kulkarni P."/>
            <person name="Gawehns F."/>
            <person name="Hundscheid M."/>
            <person name="Zweers H."/>
            <person name="Garbeva P."/>
        </authorList>
    </citation>
    <scope>NUCLEOTIDE SEQUENCE [LARGE SCALE GENOMIC DNA]</scope>
    <source>
        <strain evidence="6 7">NS1</strain>
    </source>
</reference>
<dbReference type="SUPFAM" id="SSF52172">
    <property type="entry name" value="CheY-like"/>
    <property type="match status" value="1"/>
</dbReference>
<dbReference type="InterPro" id="IPR000792">
    <property type="entry name" value="Tscrpt_reg_LuxR_C"/>
</dbReference>
<evidence type="ECO:0000256" key="1">
    <source>
        <dbReference type="ARBA" id="ARBA00022553"/>
    </source>
</evidence>
<name>A0A4P6UN62_9BURK</name>
<dbReference type="EMBL" id="CP031395">
    <property type="protein sequence ID" value="QBK06054.1"/>
    <property type="molecule type" value="Genomic_DNA"/>
</dbReference>
<dbReference type="OrthoDB" id="3374006at2"/>
<keyword evidence="1 3" id="KW-0597">Phosphoprotein</keyword>
<evidence type="ECO:0000259" key="5">
    <source>
        <dbReference type="PROSITE" id="PS50110"/>
    </source>
</evidence>
<dbReference type="PROSITE" id="PS50043">
    <property type="entry name" value="HTH_LUXR_2"/>
    <property type="match status" value="1"/>
</dbReference>
<dbReference type="PRINTS" id="PR00038">
    <property type="entry name" value="HTHLUXR"/>
</dbReference>
<dbReference type="PANTHER" id="PTHR43214">
    <property type="entry name" value="TWO-COMPONENT RESPONSE REGULATOR"/>
    <property type="match status" value="1"/>
</dbReference>
<dbReference type="InterPro" id="IPR058245">
    <property type="entry name" value="NreC/VraR/RcsB-like_REC"/>
</dbReference>
<protein>
    <submittedName>
        <fullName evidence="6">DNA-binding response regulator</fullName>
    </submittedName>
</protein>
<feature type="domain" description="Response regulatory" evidence="5">
    <location>
        <begin position="6"/>
        <end position="124"/>
    </location>
</feature>
<dbReference type="KEGG" id="hgr:DW355_16175"/>
<evidence type="ECO:0000259" key="4">
    <source>
        <dbReference type="PROSITE" id="PS50043"/>
    </source>
</evidence>
<dbReference type="PROSITE" id="PS50110">
    <property type="entry name" value="RESPONSE_REGULATORY"/>
    <property type="match status" value="1"/>
</dbReference>
<dbReference type="InterPro" id="IPR001789">
    <property type="entry name" value="Sig_transdc_resp-reg_receiver"/>
</dbReference>
<keyword evidence="2 6" id="KW-0238">DNA-binding</keyword>
<evidence type="ECO:0000256" key="2">
    <source>
        <dbReference type="ARBA" id="ARBA00023125"/>
    </source>
</evidence>
<sequence>MQSPQRILVIDDHPLFREGLRPLLQNLLPEADIVGLDDVESALIMAKNAQGTVRLILVDLQLPRMGGLAAIGPLRRLLPDTPIAVVSGSEQQSDARAALAAGAQGFVPKTMRPPEMVHALRQVLEGGFYAPPSMMGAILGALPESGGSGADEHGLTQRQRQVLECLCQGLANKEIARQLNLTQNTIKTHISAIFKTLGVMSRTQAIIEARARGIVQG</sequence>